<sequence length="413" mass="48471">MKITYSIIRKIVFCILPIILFSCYENRMAERGTIFIADLDSMSTSEFKYSDLYEKVTAIALDNKDAILTEISKMLVYKDKLYLLDRKAQGLYAFQKDGSFVRKFGNLGVGPGEYVSCRDFTINTDAGEIYIYDMIKNRIYIYDIVLGSYKKNIQVDQSISIDYINYNGGYLYAVQASNRNEKKENTYYLLYQIDVESGKKIAQWLDAASYNKGWNNEFMHGNIFYKIKENEDLFVLGLMDSVMCIKENEVFPFLAIKSERLIQEEDILEEEKETTSNPRLRSKHMISLLTRLSAQNKYYQISNIFEHNSMLYFNCMSRISSFVRYDENRRTTSVYSLVTDDILYRVIPDHFQVPKFLLANETGVYYYVPNENLSELKYFIKEKNISDRLINGESIEKSNEDSNPIILYYEYKD</sequence>
<keyword evidence="2" id="KW-1185">Reference proteome</keyword>
<dbReference type="Pfam" id="PF17170">
    <property type="entry name" value="DUF5128"/>
    <property type="match status" value="1"/>
</dbReference>
<protein>
    <submittedName>
        <fullName evidence="1">6-bladed beta-propeller protein</fullName>
    </submittedName>
</protein>
<organism evidence="1 2">
    <name type="scientific">Bacteroides stercorirosoris</name>
    <dbReference type="NCBI Taxonomy" id="871324"/>
    <lineage>
        <taxon>Bacteria</taxon>
        <taxon>Pseudomonadati</taxon>
        <taxon>Bacteroidota</taxon>
        <taxon>Bacteroidia</taxon>
        <taxon>Bacteroidales</taxon>
        <taxon>Bacteroidaceae</taxon>
        <taxon>Bacteroides</taxon>
    </lineage>
</organism>
<evidence type="ECO:0000313" key="2">
    <source>
        <dbReference type="Proteomes" id="UP000184192"/>
    </source>
</evidence>
<dbReference type="Gene3D" id="2.120.10.30">
    <property type="entry name" value="TolB, C-terminal domain"/>
    <property type="match status" value="1"/>
</dbReference>
<dbReference type="AlphaFoldDB" id="A0A1M6A6U1"/>
<dbReference type="InterPro" id="IPR011042">
    <property type="entry name" value="6-blade_b-propeller_TolB-like"/>
</dbReference>
<reference evidence="2" key="1">
    <citation type="submission" date="2016-11" db="EMBL/GenBank/DDBJ databases">
        <authorList>
            <person name="Varghese N."/>
            <person name="Submissions S."/>
        </authorList>
    </citation>
    <scope>NUCLEOTIDE SEQUENCE [LARGE SCALE GENOMIC DNA]</scope>
    <source>
        <strain evidence="2">DSM 26884</strain>
    </source>
</reference>
<proteinExistence type="predicted"/>
<accession>A0A1M6A6U1</accession>
<name>A0A1M6A6U1_9BACE</name>
<dbReference type="Proteomes" id="UP000184192">
    <property type="component" value="Unassembled WGS sequence"/>
</dbReference>
<dbReference type="PROSITE" id="PS51257">
    <property type="entry name" value="PROKAR_LIPOPROTEIN"/>
    <property type="match status" value="1"/>
</dbReference>
<gene>
    <name evidence="1" type="ORF">SAMN05444350_10184</name>
</gene>
<dbReference type="EMBL" id="FQZN01000001">
    <property type="protein sequence ID" value="SHI32202.1"/>
    <property type="molecule type" value="Genomic_DNA"/>
</dbReference>
<dbReference type="SUPFAM" id="SSF63825">
    <property type="entry name" value="YWTD domain"/>
    <property type="match status" value="1"/>
</dbReference>
<evidence type="ECO:0000313" key="1">
    <source>
        <dbReference type="EMBL" id="SHI32202.1"/>
    </source>
</evidence>